<gene>
    <name evidence="2" type="ORF">GKC30_07270</name>
</gene>
<dbReference type="AlphaFoldDB" id="A0A7K1KMW1"/>
<comment type="caution">
    <text evidence="2">The sequence shown here is derived from an EMBL/GenBank/DDBJ whole genome shotgun (WGS) entry which is preliminary data.</text>
</comment>
<name>A0A7K1KMW1_9BACT</name>
<reference evidence="2 3" key="1">
    <citation type="submission" date="2019-11" db="EMBL/GenBank/DDBJ databases">
        <title>Pseudodesulfovibrio alkaliphilus, sp. nov., an alkaliphilic sulfate-reducing bacteria from mud volcano of Taman peninsula, Russia.</title>
        <authorList>
            <person name="Frolova A."/>
            <person name="Merkel A.Y."/>
            <person name="Slobodkin A.I."/>
        </authorList>
    </citation>
    <scope>NUCLEOTIDE SEQUENCE [LARGE SCALE GENOMIC DNA]</scope>
    <source>
        <strain evidence="2 3">F-1</strain>
    </source>
</reference>
<sequence length="103" mass="11879">MNSVNKDESVLDVFLLGLKTWVAEMGWLTRSVLGRFEIGRLEKELEREYAALGRIAEQPRGRKEEKDQCLGQIGFLKEEIETLKAELAQDRETRMRPLRGEGD</sequence>
<evidence type="ECO:0000313" key="2">
    <source>
        <dbReference type="EMBL" id="MUM77426.1"/>
    </source>
</evidence>
<evidence type="ECO:0000256" key="1">
    <source>
        <dbReference type="SAM" id="Coils"/>
    </source>
</evidence>
<proteinExistence type="predicted"/>
<feature type="coiled-coil region" evidence="1">
    <location>
        <begin position="66"/>
        <end position="93"/>
    </location>
</feature>
<keyword evidence="3" id="KW-1185">Reference proteome</keyword>
<evidence type="ECO:0000313" key="3">
    <source>
        <dbReference type="Proteomes" id="UP000461162"/>
    </source>
</evidence>
<organism evidence="2 3">
    <name type="scientific">Pseudodesulfovibrio alkaliphilus</name>
    <dbReference type="NCBI Taxonomy" id="2661613"/>
    <lineage>
        <taxon>Bacteria</taxon>
        <taxon>Pseudomonadati</taxon>
        <taxon>Thermodesulfobacteriota</taxon>
        <taxon>Desulfovibrionia</taxon>
        <taxon>Desulfovibrionales</taxon>
        <taxon>Desulfovibrionaceae</taxon>
    </lineage>
</organism>
<accession>A0A7K1KMW1</accession>
<dbReference type="Proteomes" id="UP000461162">
    <property type="component" value="Unassembled WGS sequence"/>
</dbReference>
<protein>
    <submittedName>
        <fullName evidence="2">Uncharacterized protein</fullName>
    </submittedName>
</protein>
<keyword evidence="1" id="KW-0175">Coiled coil</keyword>
<dbReference type="EMBL" id="WODC01000004">
    <property type="protein sequence ID" value="MUM77426.1"/>
    <property type="molecule type" value="Genomic_DNA"/>
</dbReference>